<dbReference type="Proteomes" id="UP001152797">
    <property type="component" value="Unassembled WGS sequence"/>
</dbReference>
<dbReference type="EMBL" id="CAMXCT020001874">
    <property type="protein sequence ID" value="CAL1147154.1"/>
    <property type="molecule type" value="Genomic_DNA"/>
</dbReference>
<feature type="domain" description="O-methyltransferase C-terminal" evidence="4">
    <location>
        <begin position="336"/>
        <end position="488"/>
    </location>
</feature>
<evidence type="ECO:0000313" key="6">
    <source>
        <dbReference type="EMBL" id="CAL1147154.1"/>
    </source>
</evidence>
<dbReference type="Pfam" id="PF00891">
    <property type="entry name" value="Methyltransf_2"/>
    <property type="match status" value="1"/>
</dbReference>
<reference evidence="5" key="1">
    <citation type="submission" date="2022-10" db="EMBL/GenBank/DDBJ databases">
        <authorList>
            <person name="Chen Y."/>
            <person name="Dougan E. K."/>
            <person name="Chan C."/>
            <person name="Rhodes N."/>
            <person name="Thang M."/>
        </authorList>
    </citation>
    <scope>NUCLEOTIDE SEQUENCE</scope>
</reference>
<name>A0A9P1CKE7_9DINO</name>
<dbReference type="PANTHER" id="PTHR43712">
    <property type="entry name" value="PUTATIVE (AFU_ORTHOLOGUE AFUA_4G14580)-RELATED"/>
    <property type="match status" value="1"/>
</dbReference>
<protein>
    <submittedName>
        <fullName evidence="7">O-methyltransferase domain-containing protein</fullName>
    </submittedName>
</protein>
<evidence type="ECO:0000313" key="7">
    <source>
        <dbReference type="EMBL" id="CAL4781091.1"/>
    </source>
</evidence>
<dbReference type="EMBL" id="CAMXCT030001874">
    <property type="protein sequence ID" value="CAL4781091.1"/>
    <property type="molecule type" value="Genomic_DNA"/>
</dbReference>
<reference evidence="6" key="2">
    <citation type="submission" date="2024-04" db="EMBL/GenBank/DDBJ databases">
        <authorList>
            <person name="Chen Y."/>
            <person name="Shah S."/>
            <person name="Dougan E. K."/>
            <person name="Thang M."/>
            <person name="Chan C."/>
        </authorList>
    </citation>
    <scope>NUCLEOTIDE SEQUENCE [LARGE SCALE GENOMIC DNA]</scope>
</reference>
<keyword evidence="1" id="KW-0489">Methyltransferase</keyword>
<dbReference type="GO" id="GO:0008171">
    <property type="term" value="F:O-methyltransferase activity"/>
    <property type="evidence" value="ECO:0007669"/>
    <property type="project" value="InterPro"/>
</dbReference>
<evidence type="ECO:0000256" key="1">
    <source>
        <dbReference type="ARBA" id="ARBA00022603"/>
    </source>
</evidence>
<keyword evidence="3" id="KW-0949">S-adenosyl-L-methionine</keyword>
<dbReference type="EMBL" id="CAMXCT010001874">
    <property type="protein sequence ID" value="CAI3993779.1"/>
    <property type="molecule type" value="Genomic_DNA"/>
</dbReference>
<dbReference type="PANTHER" id="PTHR43712:SF2">
    <property type="entry name" value="O-METHYLTRANSFERASE CICE"/>
    <property type="match status" value="1"/>
</dbReference>
<dbReference type="InterPro" id="IPR001077">
    <property type="entry name" value="COMT_C"/>
</dbReference>
<evidence type="ECO:0000313" key="5">
    <source>
        <dbReference type="EMBL" id="CAI3993779.1"/>
    </source>
</evidence>
<dbReference type="OrthoDB" id="2410195at2759"/>
<dbReference type="AlphaFoldDB" id="A0A9P1CKE7"/>
<proteinExistence type="predicted"/>
<evidence type="ECO:0000256" key="2">
    <source>
        <dbReference type="ARBA" id="ARBA00022679"/>
    </source>
</evidence>
<dbReference type="InterPro" id="IPR029063">
    <property type="entry name" value="SAM-dependent_MTases_sf"/>
</dbReference>
<dbReference type="SUPFAM" id="SSF53335">
    <property type="entry name" value="S-adenosyl-L-methionine-dependent methyltransferases"/>
    <property type="match status" value="1"/>
</dbReference>
<dbReference type="InterPro" id="IPR016461">
    <property type="entry name" value="COMT-like"/>
</dbReference>
<gene>
    <name evidence="5" type="ORF">C1SCF055_LOCUS20493</name>
</gene>
<dbReference type="GO" id="GO:0032259">
    <property type="term" value="P:methylation"/>
    <property type="evidence" value="ECO:0007669"/>
    <property type="project" value="UniProtKB-KW"/>
</dbReference>
<accession>A0A9P1CKE7</accession>
<sequence>MGTWLGKKLRLALALIIWFPENFLGPSWPVGGSRAGDFRISDLDENWRKRTVDLRDVAGNPRISSRFHGVHRSLEWIPWIWAVISGFGAQAAWAATGETESGSWLWIVVSFLAGGLCVSVRYSVTGSNGSRDAPKPLLNTMLQQTHGAAVLYAITAAGFMDVMPLPSEEPLTAAELLRRNRQSGTKGKEAVLQQLLHLLATCEILEEREDRHSAWAGAGLRLLRFRHSQCSMELRRGGRGRSFVMLNFSAEQVQEDVMEPNPFSLEHGRGVFEFYSDPSHSDLASHFNRLMQQLSISQSDAEGNSAASLVAELAIWDAAPAVDVDPLDPVDPVDPVVVDVGGGVGHQLSTILARHPRWKGIVFDLPKVLEDREADDSRMSFMAGSFFDAIPKGDVLLLKWILHDWDDVHCRQILAKLRDAMLFESSDGVRRSPSRLLIIEQAVPEDDDFSEAAQSARANLNDLYLWVLYGGRERKVSDYAALIEAEGLQLEAVTQLSGFQLVAIECRCLPARPRKKALVEKELLPKGYSTAVDVRMIHGFLVIYLICSLLWESGSHHFD</sequence>
<evidence type="ECO:0000313" key="8">
    <source>
        <dbReference type="Proteomes" id="UP001152797"/>
    </source>
</evidence>
<keyword evidence="2" id="KW-0808">Transferase</keyword>
<organism evidence="5">
    <name type="scientific">Cladocopium goreaui</name>
    <dbReference type="NCBI Taxonomy" id="2562237"/>
    <lineage>
        <taxon>Eukaryota</taxon>
        <taxon>Sar</taxon>
        <taxon>Alveolata</taxon>
        <taxon>Dinophyceae</taxon>
        <taxon>Suessiales</taxon>
        <taxon>Symbiodiniaceae</taxon>
        <taxon>Cladocopium</taxon>
    </lineage>
</organism>
<comment type="caution">
    <text evidence="5">The sequence shown here is derived from an EMBL/GenBank/DDBJ whole genome shotgun (WGS) entry which is preliminary data.</text>
</comment>
<keyword evidence="8" id="KW-1185">Reference proteome</keyword>
<dbReference type="PROSITE" id="PS51683">
    <property type="entry name" value="SAM_OMT_II"/>
    <property type="match status" value="1"/>
</dbReference>
<dbReference type="Gene3D" id="3.40.50.150">
    <property type="entry name" value="Vaccinia Virus protein VP39"/>
    <property type="match status" value="1"/>
</dbReference>
<evidence type="ECO:0000259" key="4">
    <source>
        <dbReference type="Pfam" id="PF00891"/>
    </source>
</evidence>
<evidence type="ECO:0000256" key="3">
    <source>
        <dbReference type="ARBA" id="ARBA00022691"/>
    </source>
</evidence>